<organism evidence="1 2">
    <name type="scientific">Pectobacterium carotovorum subsp. carotovorum (strain PC1)</name>
    <dbReference type="NCBI Taxonomy" id="561230"/>
    <lineage>
        <taxon>Bacteria</taxon>
        <taxon>Pseudomonadati</taxon>
        <taxon>Pseudomonadota</taxon>
        <taxon>Gammaproteobacteria</taxon>
        <taxon>Enterobacterales</taxon>
        <taxon>Pectobacteriaceae</taxon>
        <taxon>Pectobacterium</taxon>
    </lineage>
</organism>
<reference evidence="1 2" key="1">
    <citation type="submission" date="2009-07" db="EMBL/GenBank/DDBJ databases">
        <title>Complete sequence of Pectobacterium carotovorum subsp. carotovorum PC1.</title>
        <authorList>
            <consortium name="US DOE Joint Genome Institute"/>
            <person name="Lucas S."/>
            <person name="Copeland A."/>
            <person name="Lapidus A."/>
            <person name="Glavina del Rio T."/>
            <person name="Tice H."/>
            <person name="Bruce D."/>
            <person name="Goodwin L."/>
            <person name="Pitluck S."/>
            <person name="Munk A.C."/>
            <person name="Brettin T."/>
            <person name="Detter J.C."/>
            <person name="Han C."/>
            <person name="Tapia R."/>
            <person name="Larimer F."/>
            <person name="Land M."/>
            <person name="Hauser L."/>
            <person name="Kyrpides N."/>
            <person name="Mikhailova N."/>
            <person name="Balakrishnan V."/>
            <person name="Glasner J."/>
            <person name="Perna N.T."/>
        </authorList>
    </citation>
    <scope>NUCLEOTIDE SEQUENCE [LARGE SCALE GENOMIC DNA]</scope>
    <source>
        <strain evidence="1 2">PC1</strain>
    </source>
</reference>
<evidence type="ECO:0000313" key="1">
    <source>
        <dbReference type="EMBL" id="ACT13740.1"/>
    </source>
</evidence>
<protein>
    <submittedName>
        <fullName evidence="1">Uncharacterized protein</fullName>
    </submittedName>
</protein>
<proteinExistence type="predicted"/>
<dbReference type="KEGG" id="pct:PC1_2710"/>
<name>C6D9Y4_PECCP</name>
<dbReference type="Proteomes" id="UP000002736">
    <property type="component" value="Chromosome"/>
</dbReference>
<accession>C6D9Y4</accession>
<dbReference type="HOGENOM" id="CLU_3255399_0_0_6"/>
<dbReference type="RefSeq" id="WP_015840908.1">
    <property type="nucleotide sequence ID" value="NC_012917.1"/>
</dbReference>
<gene>
    <name evidence="1" type="ordered locus">PC1_2710</name>
</gene>
<evidence type="ECO:0000313" key="2">
    <source>
        <dbReference type="Proteomes" id="UP000002736"/>
    </source>
</evidence>
<dbReference type="AlphaFoldDB" id="C6D9Y4"/>
<dbReference type="EMBL" id="CP001657">
    <property type="protein sequence ID" value="ACT13740.1"/>
    <property type="molecule type" value="Genomic_DNA"/>
</dbReference>
<sequence>MEKPLKPLAIVSPFTVKAAFQQPELFQKHSAYPQVILTNAFF</sequence>